<feature type="transmembrane region" description="Helical" evidence="6">
    <location>
        <begin position="280"/>
        <end position="301"/>
    </location>
</feature>
<feature type="domain" description="ABC3 transporter permease C-terminal" evidence="7">
    <location>
        <begin position="669"/>
        <end position="778"/>
    </location>
</feature>
<name>A0A1S9PMM8_9SPHI</name>
<dbReference type="RefSeq" id="WP_078346027.1">
    <property type="nucleotide sequence ID" value="NZ_MBTF01000001.1"/>
</dbReference>
<keyword evidence="2" id="KW-1003">Cell membrane</keyword>
<dbReference type="Proteomes" id="UP000189739">
    <property type="component" value="Unassembled WGS sequence"/>
</dbReference>
<evidence type="ECO:0000256" key="2">
    <source>
        <dbReference type="ARBA" id="ARBA00022475"/>
    </source>
</evidence>
<feature type="transmembrane region" description="Helical" evidence="6">
    <location>
        <begin position="418"/>
        <end position="441"/>
    </location>
</feature>
<dbReference type="AlphaFoldDB" id="A0A1S9PMM8"/>
<dbReference type="Pfam" id="PF02687">
    <property type="entry name" value="FtsX"/>
    <property type="match status" value="2"/>
</dbReference>
<evidence type="ECO:0008006" key="11">
    <source>
        <dbReference type="Google" id="ProtNLM"/>
    </source>
</evidence>
<evidence type="ECO:0000259" key="7">
    <source>
        <dbReference type="Pfam" id="PF02687"/>
    </source>
</evidence>
<feature type="domain" description="MacB-like periplasmic core" evidence="8">
    <location>
        <begin position="422"/>
        <end position="632"/>
    </location>
</feature>
<feature type="transmembrane region" description="Helical" evidence="6">
    <location>
        <begin position="718"/>
        <end position="737"/>
    </location>
</feature>
<dbReference type="InterPro" id="IPR050250">
    <property type="entry name" value="Macrolide_Exporter_MacB"/>
</dbReference>
<keyword evidence="5 6" id="KW-0472">Membrane</keyword>
<evidence type="ECO:0000256" key="5">
    <source>
        <dbReference type="ARBA" id="ARBA00023136"/>
    </source>
</evidence>
<feature type="domain" description="ABC3 transporter permease C-terminal" evidence="7">
    <location>
        <begin position="285"/>
        <end position="401"/>
    </location>
</feature>
<dbReference type="InterPro" id="IPR025857">
    <property type="entry name" value="MacB_PCD"/>
</dbReference>
<proteinExistence type="predicted"/>
<organism evidence="9 10">
    <name type="scientific">Mucilaginibacter pedocola</name>
    <dbReference type="NCBI Taxonomy" id="1792845"/>
    <lineage>
        <taxon>Bacteria</taxon>
        <taxon>Pseudomonadati</taxon>
        <taxon>Bacteroidota</taxon>
        <taxon>Sphingobacteriia</taxon>
        <taxon>Sphingobacteriales</taxon>
        <taxon>Sphingobacteriaceae</taxon>
        <taxon>Mucilaginibacter</taxon>
    </lineage>
</organism>
<comment type="subcellular location">
    <subcellularLocation>
        <location evidence="1">Cell membrane</location>
        <topology evidence="1">Multi-pass membrane protein</topology>
    </subcellularLocation>
</comment>
<evidence type="ECO:0000259" key="8">
    <source>
        <dbReference type="Pfam" id="PF12704"/>
    </source>
</evidence>
<sequence length="789" mass="86322">MFKNYLKVAWRSIVKHKGFSLLNAGGLALGIASCLLLVLYVAYHLGYDKQFNNIENIYLVENNQPGDGKIYTFSATPRQAAEAIKTEVPGVVRSVRMINYTAEGLLSYKDNTFKKQGMFADDGFFDIFSYKFIQGNAASALKLPNSLIITKSLATTLFGKEDPMNKIVKRNNQLPLTVTGVIEDLPANATFQFEFVMPWVMFEDSNPWAKDSGWGSNYARTVVQLKDSKSLARANNIMKGMVGRHNDGNKNALFLYPFAKLHLYGKFEDGKAVGGMIDQIQLFITLAICILLIACVNFMNLSTARSEERAKEVGIRKAIGSGRGSLIGQFITESVILSVLSTIIGVIIVVLSLPYFNQLLGITLKLPYSEGYAWAFILGVGLVSGLLAGSYPAFYLSSFEPIKVLKGMFKGGSSALPLRKILVVLQFAIAVFLISATIIIYRQIKYVQDMPIGFDKNNLVEIPMEGDLQKNAQVFVNDLKNSGAITGGAIMSASITSSGSNTWGVSWPGKRDDQQVLIDIFSVGEGFTKTAGVKLLEGREFSNSNALDTAHKTVLINESAAKIMNLKTPVGTIIKNGDQPVTIVGVYKDFVWGSPYEKTRPMLTQFSGNYGSVIGLRLNPSRSISANVDAITKSLKAINPFFPPTINFVDGDFEKKFQNEKLMATLANLFGGLAIIISCLGLFGLAAYAAEQRVKEIGVRKVLGATVFNLTTLLSKDFLILVAIAIVVATPVSIWGMDKWLQNYQTRIPLSWWMFVAAAMVTVIIALATVSYQAVKAALANPVKSLRSE</sequence>
<dbReference type="EMBL" id="MBTF01000001">
    <property type="protein sequence ID" value="OOQ61848.1"/>
    <property type="molecule type" value="Genomic_DNA"/>
</dbReference>
<dbReference type="Pfam" id="PF12704">
    <property type="entry name" value="MacB_PCD"/>
    <property type="match status" value="2"/>
</dbReference>
<evidence type="ECO:0000313" key="9">
    <source>
        <dbReference type="EMBL" id="OOQ61848.1"/>
    </source>
</evidence>
<feature type="transmembrane region" description="Helical" evidence="6">
    <location>
        <begin position="669"/>
        <end position="690"/>
    </location>
</feature>
<dbReference type="PANTHER" id="PTHR30572">
    <property type="entry name" value="MEMBRANE COMPONENT OF TRANSPORTER-RELATED"/>
    <property type="match status" value="1"/>
</dbReference>
<evidence type="ECO:0000256" key="3">
    <source>
        <dbReference type="ARBA" id="ARBA00022692"/>
    </source>
</evidence>
<feature type="domain" description="MacB-like periplasmic core" evidence="8">
    <location>
        <begin position="20"/>
        <end position="236"/>
    </location>
</feature>
<reference evidence="9 10" key="1">
    <citation type="submission" date="2016-07" db="EMBL/GenBank/DDBJ databases">
        <title>Genomic analysis of zinc-resistant bacterium Mucilaginibacter pedocola TBZ30.</title>
        <authorList>
            <person name="Huang J."/>
            <person name="Tang J."/>
        </authorList>
    </citation>
    <scope>NUCLEOTIDE SEQUENCE [LARGE SCALE GENOMIC DNA]</scope>
    <source>
        <strain evidence="9 10">TBZ30</strain>
    </source>
</reference>
<dbReference type="PROSITE" id="PS51257">
    <property type="entry name" value="PROKAR_LIPOPROTEIN"/>
    <property type="match status" value="1"/>
</dbReference>
<feature type="transmembrane region" description="Helical" evidence="6">
    <location>
        <begin position="326"/>
        <end position="353"/>
    </location>
</feature>
<feature type="transmembrane region" description="Helical" evidence="6">
    <location>
        <begin position="752"/>
        <end position="775"/>
    </location>
</feature>
<evidence type="ECO:0000256" key="1">
    <source>
        <dbReference type="ARBA" id="ARBA00004651"/>
    </source>
</evidence>
<feature type="transmembrane region" description="Helical" evidence="6">
    <location>
        <begin position="21"/>
        <end position="43"/>
    </location>
</feature>
<dbReference type="PANTHER" id="PTHR30572:SF18">
    <property type="entry name" value="ABC-TYPE MACROLIDE FAMILY EXPORT SYSTEM PERMEASE COMPONENT 2"/>
    <property type="match status" value="1"/>
</dbReference>
<evidence type="ECO:0000256" key="6">
    <source>
        <dbReference type="SAM" id="Phobius"/>
    </source>
</evidence>
<evidence type="ECO:0000256" key="4">
    <source>
        <dbReference type="ARBA" id="ARBA00022989"/>
    </source>
</evidence>
<dbReference type="GO" id="GO:0022857">
    <property type="term" value="F:transmembrane transporter activity"/>
    <property type="evidence" value="ECO:0007669"/>
    <property type="project" value="TreeGrafter"/>
</dbReference>
<dbReference type="InterPro" id="IPR003838">
    <property type="entry name" value="ABC3_permease_C"/>
</dbReference>
<keyword evidence="3 6" id="KW-0812">Transmembrane</keyword>
<accession>A0A1S9PMM8</accession>
<dbReference type="STRING" id="1792845.BC343_01925"/>
<dbReference type="GO" id="GO:0005886">
    <property type="term" value="C:plasma membrane"/>
    <property type="evidence" value="ECO:0007669"/>
    <property type="project" value="UniProtKB-SubCell"/>
</dbReference>
<keyword evidence="10" id="KW-1185">Reference proteome</keyword>
<keyword evidence="4 6" id="KW-1133">Transmembrane helix</keyword>
<protein>
    <recommendedName>
        <fullName evidence="11">Cell division protein FtsX</fullName>
    </recommendedName>
</protein>
<gene>
    <name evidence="9" type="ORF">BC343_01925</name>
</gene>
<evidence type="ECO:0000313" key="10">
    <source>
        <dbReference type="Proteomes" id="UP000189739"/>
    </source>
</evidence>
<feature type="transmembrane region" description="Helical" evidence="6">
    <location>
        <begin position="373"/>
        <end position="397"/>
    </location>
</feature>
<dbReference type="OrthoDB" id="1451596at2"/>
<comment type="caution">
    <text evidence="9">The sequence shown here is derived from an EMBL/GenBank/DDBJ whole genome shotgun (WGS) entry which is preliminary data.</text>
</comment>